<dbReference type="Proteomes" id="UP001175227">
    <property type="component" value="Unassembled WGS sequence"/>
</dbReference>
<evidence type="ECO:0000313" key="2">
    <source>
        <dbReference type="Proteomes" id="UP001175227"/>
    </source>
</evidence>
<organism evidence="1 2">
    <name type="scientific">Armillaria novae-zelandiae</name>
    <dbReference type="NCBI Taxonomy" id="153914"/>
    <lineage>
        <taxon>Eukaryota</taxon>
        <taxon>Fungi</taxon>
        <taxon>Dikarya</taxon>
        <taxon>Basidiomycota</taxon>
        <taxon>Agaricomycotina</taxon>
        <taxon>Agaricomycetes</taxon>
        <taxon>Agaricomycetidae</taxon>
        <taxon>Agaricales</taxon>
        <taxon>Marasmiineae</taxon>
        <taxon>Physalacriaceae</taxon>
        <taxon>Armillaria</taxon>
    </lineage>
</organism>
<dbReference type="EMBL" id="JAUEPR010000070">
    <property type="protein sequence ID" value="KAK0468601.1"/>
    <property type="molecule type" value="Genomic_DNA"/>
</dbReference>
<sequence length="520" mass="58844">MPDCCGFCGIDSVPDQQALRSARVAELLRQNGPPLETEKPALLATIADGPGKLSDLEKKIAEARQVLEGLLCERELVKVQLADAKMLLHPLRLLSDEILREIFSLCVHNWEDIRTSFGRLSAESLDPRRPPWTLTRVSHKWRDVALSSPRLWSTVIFDSCHYSKLNITKRICLFRLSTQLARSRECDLTVFIRSRPLSGLHHHPAFALLEASTYRWKSLYANMPPRSLAAFSGNTFPRLCDLIVKVKSGSPPAQRSMIVDTFESALSLRTFCAVWDADSCRIFRLPWSSLTSYTCADASSNNSWVVMERLTSVHRLSLSFRTSTASPHDPISMPEREDSSSGTISRVFDSLVLSSLTFLDIKFPKDRVVHFPKSAAPLIHLSKLGLDCDFLHDQENVTNFIEFLRTTTRIADLRLGAPTLPDSLLIGMTIVADQTNVLPSLRKLRFSPGLPSFNAVPFFRMLESRYKSDAAAGKVKKERKITQRPDQELRSKRVHKLSFDKAEEIMRWDDICDELKVVYE</sequence>
<protein>
    <recommendedName>
        <fullName evidence="3">F-box domain-containing protein</fullName>
    </recommendedName>
</protein>
<comment type="caution">
    <text evidence="1">The sequence shown here is derived from an EMBL/GenBank/DDBJ whole genome shotgun (WGS) entry which is preliminary data.</text>
</comment>
<reference evidence="1" key="1">
    <citation type="submission" date="2023-06" db="EMBL/GenBank/DDBJ databases">
        <authorList>
            <consortium name="Lawrence Berkeley National Laboratory"/>
            <person name="Ahrendt S."/>
            <person name="Sahu N."/>
            <person name="Indic B."/>
            <person name="Wong-Bajracharya J."/>
            <person name="Merenyi Z."/>
            <person name="Ke H.-M."/>
            <person name="Monk M."/>
            <person name="Kocsube S."/>
            <person name="Drula E."/>
            <person name="Lipzen A."/>
            <person name="Balint B."/>
            <person name="Henrissat B."/>
            <person name="Andreopoulos B."/>
            <person name="Martin F.M."/>
            <person name="Harder C.B."/>
            <person name="Rigling D."/>
            <person name="Ford K.L."/>
            <person name="Foster G.D."/>
            <person name="Pangilinan J."/>
            <person name="Papanicolaou A."/>
            <person name="Barry K."/>
            <person name="LaButti K."/>
            <person name="Viragh M."/>
            <person name="Koriabine M."/>
            <person name="Yan M."/>
            <person name="Riley R."/>
            <person name="Champramary S."/>
            <person name="Plett K.L."/>
            <person name="Tsai I.J."/>
            <person name="Slot J."/>
            <person name="Sipos G."/>
            <person name="Plett J."/>
            <person name="Nagy L.G."/>
            <person name="Grigoriev I.V."/>
        </authorList>
    </citation>
    <scope>NUCLEOTIDE SEQUENCE</scope>
    <source>
        <strain evidence="1">ICMP 16352</strain>
    </source>
</reference>
<evidence type="ECO:0008006" key="3">
    <source>
        <dbReference type="Google" id="ProtNLM"/>
    </source>
</evidence>
<name>A0AA39NMX4_9AGAR</name>
<evidence type="ECO:0000313" key="1">
    <source>
        <dbReference type="EMBL" id="KAK0468601.1"/>
    </source>
</evidence>
<accession>A0AA39NMX4</accession>
<proteinExistence type="predicted"/>
<dbReference type="AlphaFoldDB" id="A0AA39NMX4"/>
<gene>
    <name evidence="1" type="ORF">IW261DRAFT_1518387</name>
</gene>
<keyword evidence="2" id="KW-1185">Reference proteome</keyword>